<dbReference type="SFLD" id="SFLDS00029">
    <property type="entry name" value="Radical_SAM"/>
    <property type="match status" value="1"/>
</dbReference>
<evidence type="ECO:0000256" key="5">
    <source>
        <dbReference type="ARBA" id="ARBA00023014"/>
    </source>
</evidence>
<reference evidence="9" key="1">
    <citation type="submission" date="2016-10" db="EMBL/GenBank/DDBJ databases">
        <authorList>
            <person name="Varghese N."/>
            <person name="Submissions S."/>
        </authorList>
    </citation>
    <scope>NUCLEOTIDE SEQUENCE [LARGE SCALE GENOMIC DNA]</scope>
    <source>
        <strain evidence="9">Nm76</strain>
    </source>
</reference>
<dbReference type="InterPro" id="IPR058240">
    <property type="entry name" value="rSAM_sf"/>
</dbReference>
<dbReference type="AlphaFoldDB" id="A0A1H8JBQ4"/>
<feature type="region of interest" description="Disordered" evidence="6">
    <location>
        <begin position="331"/>
        <end position="352"/>
    </location>
</feature>
<proteinExistence type="predicted"/>
<gene>
    <name evidence="8" type="ORF">SAMN05216333_101148</name>
</gene>
<evidence type="ECO:0000256" key="2">
    <source>
        <dbReference type="ARBA" id="ARBA00022691"/>
    </source>
</evidence>
<organism evidence="8 9">
    <name type="scientific">Nitrosomonas oligotropha</name>
    <dbReference type="NCBI Taxonomy" id="42354"/>
    <lineage>
        <taxon>Bacteria</taxon>
        <taxon>Pseudomonadati</taxon>
        <taxon>Pseudomonadota</taxon>
        <taxon>Betaproteobacteria</taxon>
        <taxon>Nitrosomonadales</taxon>
        <taxon>Nitrosomonadaceae</taxon>
        <taxon>Nitrosomonas</taxon>
    </lineage>
</organism>
<dbReference type="OrthoDB" id="9782387at2"/>
<keyword evidence="9" id="KW-1185">Reference proteome</keyword>
<keyword evidence="5" id="KW-0411">Iron-sulfur</keyword>
<accession>A0A1H8JBQ4</accession>
<dbReference type="CDD" id="cd01335">
    <property type="entry name" value="Radical_SAM"/>
    <property type="match status" value="1"/>
</dbReference>
<dbReference type="SFLD" id="SFLDG01067">
    <property type="entry name" value="SPASM/twitch_domain_containing"/>
    <property type="match status" value="1"/>
</dbReference>
<evidence type="ECO:0000313" key="8">
    <source>
        <dbReference type="EMBL" id="SEN77746.1"/>
    </source>
</evidence>
<dbReference type="PROSITE" id="PS51918">
    <property type="entry name" value="RADICAL_SAM"/>
    <property type="match status" value="1"/>
</dbReference>
<dbReference type="STRING" id="42354.SAMN05216333_101148"/>
<evidence type="ECO:0000256" key="1">
    <source>
        <dbReference type="ARBA" id="ARBA00001966"/>
    </source>
</evidence>
<dbReference type="GO" id="GO:0046872">
    <property type="term" value="F:metal ion binding"/>
    <property type="evidence" value="ECO:0007669"/>
    <property type="project" value="UniProtKB-KW"/>
</dbReference>
<protein>
    <submittedName>
        <fullName evidence="8">4Fe-4S single cluster domain-containing protein</fullName>
    </submittedName>
</protein>
<evidence type="ECO:0000259" key="7">
    <source>
        <dbReference type="PROSITE" id="PS51918"/>
    </source>
</evidence>
<keyword evidence="3" id="KW-0479">Metal-binding</keyword>
<keyword evidence="2" id="KW-0949">S-adenosyl-L-methionine</keyword>
<dbReference type="GO" id="GO:0003824">
    <property type="term" value="F:catalytic activity"/>
    <property type="evidence" value="ECO:0007669"/>
    <property type="project" value="InterPro"/>
</dbReference>
<dbReference type="InterPro" id="IPR007197">
    <property type="entry name" value="rSAM"/>
</dbReference>
<dbReference type="GO" id="GO:0051536">
    <property type="term" value="F:iron-sulfur cluster binding"/>
    <property type="evidence" value="ECO:0007669"/>
    <property type="project" value="UniProtKB-KW"/>
</dbReference>
<evidence type="ECO:0000256" key="4">
    <source>
        <dbReference type="ARBA" id="ARBA00023004"/>
    </source>
</evidence>
<dbReference type="Gene3D" id="3.20.20.70">
    <property type="entry name" value="Aldolase class I"/>
    <property type="match status" value="1"/>
</dbReference>
<comment type="cofactor">
    <cofactor evidence="1">
        <name>[4Fe-4S] cluster</name>
        <dbReference type="ChEBI" id="CHEBI:49883"/>
    </cofactor>
</comment>
<keyword evidence="4" id="KW-0408">Iron</keyword>
<dbReference type="SUPFAM" id="SSF102114">
    <property type="entry name" value="Radical SAM enzymes"/>
    <property type="match status" value="1"/>
</dbReference>
<dbReference type="InterPro" id="IPR050377">
    <property type="entry name" value="Radical_SAM_PqqE_MftC-like"/>
</dbReference>
<dbReference type="PANTHER" id="PTHR11228:SF7">
    <property type="entry name" value="PQQA PEPTIDE CYCLASE"/>
    <property type="match status" value="1"/>
</dbReference>
<evidence type="ECO:0000256" key="3">
    <source>
        <dbReference type="ARBA" id="ARBA00022723"/>
    </source>
</evidence>
<feature type="domain" description="Radical SAM core" evidence="7">
    <location>
        <begin position="2"/>
        <end position="216"/>
    </location>
</feature>
<dbReference type="Pfam" id="PF04055">
    <property type="entry name" value="Radical_SAM"/>
    <property type="match status" value="1"/>
</dbReference>
<dbReference type="PANTHER" id="PTHR11228">
    <property type="entry name" value="RADICAL SAM DOMAIN PROTEIN"/>
    <property type="match status" value="1"/>
</dbReference>
<dbReference type="InterPro" id="IPR013785">
    <property type="entry name" value="Aldolase_TIM"/>
</dbReference>
<name>A0A1H8JBQ4_9PROT</name>
<sequence length="352" mass="38578">MGPTGSARILQIHPTRQCNLSCLHCYSSSSPRAHGALALDLLCEAISDAADEGFNFVSLSGGEPLLYKPLAQLLQHAHTCGMRTSVTSNGMLLTAPNIELLYGNVDVLAISIDGIPESHNRIRGSQLAFDTMKARLPLLRAANLNFGFIFTLTQYNLNELDWVRDFAISEGAKLLQIHPLEEVGNAATMLQGSAPDATESAYAWLLAQQSNNSALRVQIDLAFSETVKQHPELVFASAASELKIKRFGDLVSPIVIEADATVSPIQYGFARDFAIGNLTQAPLRTLLKDWQVQRLPAFYALCRDVYDEIACAPKPYFFDWNNLIGKRAEETNHPSPMKKSGQSNVVHAHSDI</sequence>
<evidence type="ECO:0000313" key="9">
    <source>
        <dbReference type="Proteomes" id="UP000198814"/>
    </source>
</evidence>
<dbReference type="EMBL" id="FODO01000001">
    <property type="protein sequence ID" value="SEN77746.1"/>
    <property type="molecule type" value="Genomic_DNA"/>
</dbReference>
<dbReference type="RefSeq" id="WP_090315003.1">
    <property type="nucleotide sequence ID" value="NZ_FNOE01000001.1"/>
</dbReference>
<evidence type="ECO:0000256" key="6">
    <source>
        <dbReference type="SAM" id="MobiDB-lite"/>
    </source>
</evidence>
<dbReference type="Proteomes" id="UP000198814">
    <property type="component" value="Unassembled WGS sequence"/>
</dbReference>